<dbReference type="AlphaFoldDB" id="G0UCI6"/>
<dbReference type="EMBL" id="HE573027">
    <property type="protein sequence ID" value="CCC53546.1"/>
    <property type="molecule type" value="Genomic_DNA"/>
</dbReference>
<evidence type="ECO:0000259" key="3">
    <source>
        <dbReference type="PROSITE" id="PS50089"/>
    </source>
</evidence>
<accession>G0UCI6</accession>
<dbReference type="PANTHER" id="PTHR14879:SF5">
    <property type="entry name" value="RING-TYPE DOMAIN-CONTAINING PROTEIN"/>
    <property type="match status" value="1"/>
</dbReference>
<gene>
    <name evidence="4" type="ORF">TVY486_1110300</name>
</gene>
<dbReference type="InterPro" id="IPR001841">
    <property type="entry name" value="Znf_RING"/>
</dbReference>
<feature type="domain" description="RING-type" evidence="3">
    <location>
        <begin position="244"/>
        <end position="279"/>
    </location>
</feature>
<dbReference type="SMART" id="SM00184">
    <property type="entry name" value="RING"/>
    <property type="match status" value="2"/>
</dbReference>
<dbReference type="GO" id="GO:0008270">
    <property type="term" value="F:zinc ion binding"/>
    <property type="evidence" value="ECO:0007669"/>
    <property type="project" value="UniProtKB-KW"/>
</dbReference>
<evidence type="ECO:0000256" key="1">
    <source>
        <dbReference type="PROSITE-ProRule" id="PRU00175"/>
    </source>
</evidence>
<organism evidence="4">
    <name type="scientific">Trypanosoma vivax (strain Y486)</name>
    <dbReference type="NCBI Taxonomy" id="1055687"/>
    <lineage>
        <taxon>Eukaryota</taxon>
        <taxon>Discoba</taxon>
        <taxon>Euglenozoa</taxon>
        <taxon>Kinetoplastea</taxon>
        <taxon>Metakinetoplastina</taxon>
        <taxon>Trypanosomatida</taxon>
        <taxon>Trypanosomatidae</taxon>
        <taxon>Trypanosoma</taxon>
        <taxon>Duttonella</taxon>
    </lineage>
</organism>
<sequence length="291" mass="31541">MGGSSSSVLCCSCDAAENRTAASSASRRRESHGGSAHNNATGRDQCPVVEKARCECCQVLVDPALIDAHRECCRGRCRRLAWQEEQLAKATDADEWCIVCFETRRECAFLPCGHVSCCEKCARLLNCCPVCRKPRVALCAVSSNTLLQFKCPHCTNVIAPELFEGHREVCALCIKSKHTQRMLQGGTSGRNDAEGPHAADASTPVAGASPSTLDPVRKLGMKTMSLPTPTPGAHEATKQVLRFCVECRRAEVALVIFLPCGHCLMCVSCCARRSTCPACLQPIRSVFKSFF</sequence>
<feature type="domain" description="RING-type" evidence="3">
    <location>
        <begin position="97"/>
        <end position="132"/>
    </location>
</feature>
<name>G0UCI6_TRYVY</name>
<evidence type="ECO:0000313" key="4">
    <source>
        <dbReference type="EMBL" id="CCC53546.1"/>
    </source>
</evidence>
<dbReference type="PROSITE" id="PS50089">
    <property type="entry name" value="ZF_RING_2"/>
    <property type="match status" value="2"/>
</dbReference>
<keyword evidence="1" id="KW-0862">Zinc</keyword>
<dbReference type="PANTHER" id="PTHR14879">
    <property type="entry name" value="CASPASE REGULATOR, RING FINGER DOMAIN-CONTAINING"/>
    <property type="match status" value="1"/>
</dbReference>
<dbReference type="OMA" id="CHELIAP"/>
<dbReference type="Gene3D" id="3.30.40.10">
    <property type="entry name" value="Zinc/RING finger domain, C3HC4 (zinc finger)"/>
    <property type="match status" value="2"/>
</dbReference>
<keyword evidence="1" id="KW-0479">Metal-binding</keyword>
<evidence type="ECO:0000256" key="2">
    <source>
        <dbReference type="SAM" id="MobiDB-lite"/>
    </source>
</evidence>
<dbReference type="Pfam" id="PF13920">
    <property type="entry name" value="zf-C3HC4_3"/>
    <property type="match status" value="2"/>
</dbReference>
<dbReference type="InterPro" id="IPR051728">
    <property type="entry name" value="RING-FYVE_E3_ubiquitin-ligase"/>
</dbReference>
<feature type="region of interest" description="Disordered" evidence="2">
    <location>
        <begin position="184"/>
        <end position="211"/>
    </location>
</feature>
<dbReference type="InterPro" id="IPR013083">
    <property type="entry name" value="Znf_RING/FYVE/PHD"/>
</dbReference>
<protein>
    <recommendedName>
        <fullName evidence="3">RING-type domain-containing protein</fullName>
    </recommendedName>
</protein>
<dbReference type="VEuPathDB" id="TriTrypDB:TvY486_1110300"/>
<keyword evidence="1" id="KW-0863">Zinc-finger</keyword>
<reference evidence="4" key="1">
    <citation type="journal article" date="2012" name="Proc. Natl. Acad. Sci. U.S.A.">
        <title>Antigenic diversity is generated by distinct evolutionary mechanisms in African trypanosome species.</title>
        <authorList>
            <person name="Jackson A.P."/>
            <person name="Berry A."/>
            <person name="Aslett M."/>
            <person name="Allison H.C."/>
            <person name="Burton P."/>
            <person name="Vavrova-Anderson J."/>
            <person name="Brown R."/>
            <person name="Browne H."/>
            <person name="Corton N."/>
            <person name="Hauser H."/>
            <person name="Gamble J."/>
            <person name="Gilderthorp R."/>
            <person name="Marcello L."/>
            <person name="McQuillan J."/>
            <person name="Otto T.D."/>
            <person name="Quail M.A."/>
            <person name="Sanders M.J."/>
            <person name="van Tonder A."/>
            <person name="Ginger M.L."/>
            <person name="Field M.C."/>
            <person name="Barry J.D."/>
            <person name="Hertz-Fowler C."/>
            <person name="Berriman M."/>
        </authorList>
    </citation>
    <scope>NUCLEOTIDE SEQUENCE</scope>
    <source>
        <strain evidence="4">Y486</strain>
    </source>
</reference>
<proteinExistence type="predicted"/>